<dbReference type="InterPro" id="IPR042081">
    <property type="entry name" value="RNA_2'-PTrans_C"/>
</dbReference>
<keyword evidence="7" id="KW-1185">Reference proteome</keyword>
<gene>
    <name evidence="5" type="primary">kptA</name>
    <name evidence="6" type="ORF">DFR42_102682</name>
</gene>
<comment type="similarity">
    <text evidence="1 5">Belongs to the KptA/TPT1 family.</text>
</comment>
<keyword evidence="2 5" id="KW-0808">Transferase</keyword>
<evidence type="ECO:0000313" key="6">
    <source>
        <dbReference type="EMBL" id="PXX45454.1"/>
    </source>
</evidence>
<evidence type="ECO:0000256" key="3">
    <source>
        <dbReference type="ARBA" id="ARBA00023027"/>
    </source>
</evidence>
<dbReference type="GO" id="GO:0003950">
    <property type="term" value="F:NAD+ poly-ADP-ribosyltransferase activity"/>
    <property type="evidence" value="ECO:0007669"/>
    <property type="project" value="InterPro"/>
</dbReference>
<comment type="caution">
    <text evidence="6">The sequence shown here is derived from an EMBL/GenBank/DDBJ whole genome shotgun (WGS) entry which is preliminary data.</text>
</comment>
<dbReference type="InterPro" id="IPR002745">
    <property type="entry name" value="Ptrans_KptA/Tpt1"/>
</dbReference>
<evidence type="ECO:0000256" key="5">
    <source>
        <dbReference type="HAMAP-Rule" id="MF_00299"/>
    </source>
</evidence>
<dbReference type="GO" id="GO:0000215">
    <property type="term" value="F:tRNA 2'-phosphotransferase activity"/>
    <property type="evidence" value="ECO:0007669"/>
    <property type="project" value="TreeGrafter"/>
</dbReference>
<keyword evidence="3 5" id="KW-0520">NAD</keyword>
<organism evidence="6 7">
    <name type="scientific">Undibacterium pigrum</name>
    <dbReference type="NCBI Taxonomy" id="401470"/>
    <lineage>
        <taxon>Bacteria</taxon>
        <taxon>Pseudomonadati</taxon>
        <taxon>Pseudomonadota</taxon>
        <taxon>Betaproteobacteria</taxon>
        <taxon>Burkholderiales</taxon>
        <taxon>Oxalobacteraceae</taxon>
        <taxon>Undibacterium</taxon>
    </lineage>
</organism>
<dbReference type="GO" id="GO:0006388">
    <property type="term" value="P:tRNA splicing, via endonucleolytic cleavage and ligation"/>
    <property type="evidence" value="ECO:0007669"/>
    <property type="project" value="UniProtKB-UniRule"/>
</dbReference>
<evidence type="ECO:0000313" key="7">
    <source>
        <dbReference type="Proteomes" id="UP000247792"/>
    </source>
</evidence>
<dbReference type="EMBL" id="QJKB01000002">
    <property type="protein sequence ID" value="PXX45454.1"/>
    <property type="molecule type" value="Genomic_DNA"/>
</dbReference>
<dbReference type="OrthoDB" id="4537997at2"/>
<protein>
    <recommendedName>
        <fullName evidence="5">Probable RNA 2'-phosphotransferase</fullName>
        <ecNumber evidence="5">2.7.1.-</ecNumber>
    </recommendedName>
</protein>
<dbReference type="Pfam" id="PF01885">
    <property type="entry name" value="PTS_2-RNA"/>
    <property type="match status" value="1"/>
</dbReference>
<dbReference type="PANTHER" id="PTHR12684">
    <property type="entry name" value="PUTATIVE PHOSPHOTRANSFERASE"/>
    <property type="match status" value="1"/>
</dbReference>
<evidence type="ECO:0000256" key="1">
    <source>
        <dbReference type="ARBA" id="ARBA00009836"/>
    </source>
</evidence>
<dbReference type="HAMAP" id="MF_00299">
    <property type="entry name" value="KptA"/>
    <property type="match status" value="1"/>
</dbReference>
<proteinExistence type="inferred from homology"/>
<reference evidence="6 7" key="1">
    <citation type="submission" date="2018-05" db="EMBL/GenBank/DDBJ databases">
        <title>Genomic Encyclopedia of Type Strains, Phase IV (KMG-IV): sequencing the most valuable type-strain genomes for metagenomic binning, comparative biology and taxonomic classification.</title>
        <authorList>
            <person name="Goeker M."/>
        </authorList>
    </citation>
    <scope>NUCLEOTIDE SEQUENCE [LARGE SCALE GENOMIC DNA]</scope>
    <source>
        <strain evidence="6 7">DSM 19792</strain>
    </source>
</reference>
<dbReference type="Gene3D" id="1.10.10.970">
    <property type="entry name" value="RNA 2'-phosphotransferase, Tpt1/KptA family, N-terminal domain"/>
    <property type="match status" value="1"/>
</dbReference>
<dbReference type="Gene3D" id="3.20.170.30">
    <property type="match status" value="1"/>
</dbReference>
<dbReference type="RefSeq" id="WP_110254881.1">
    <property type="nucleotide sequence ID" value="NZ_QJKB01000002.1"/>
</dbReference>
<accession>A0A318JED0</accession>
<dbReference type="InterPro" id="IPR022928">
    <property type="entry name" value="RNA_2'-PTrans_KptA"/>
</dbReference>
<dbReference type="NCBIfam" id="NF002014">
    <property type="entry name" value="PRK00819.1-4"/>
    <property type="match status" value="1"/>
</dbReference>
<dbReference type="EC" id="2.7.1.-" evidence="5"/>
<dbReference type="SUPFAM" id="SSF56399">
    <property type="entry name" value="ADP-ribosylation"/>
    <property type="match status" value="1"/>
</dbReference>
<dbReference type="PANTHER" id="PTHR12684:SF2">
    <property type="entry name" value="TRNA 2'-PHOSPHOTRANSFERASE 1"/>
    <property type="match status" value="1"/>
</dbReference>
<dbReference type="AlphaFoldDB" id="A0A318JED0"/>
<sequence>MNNKDKSFSKFLSYVLRHQPDSIGIKLDEQGWTEISSLMSQAAKHGKRFRLEDLHEAVRSSDKQRFAISEDGLRIRANQGHSVKVDLALPVSVPPDVLYHGTASRFIAPIMKEGLRPGSRHHVHLSTTIATARTVGARHGAPVILQVMAQQMHADGFQFLVSANGVWLCDNVPSKYLIRMIDDK</sequence>
<dbReference type="InterPro" id="IPR042080">
    <property type="entry name" value="RNA_2'-PTrans_N"/>
</dbReference>
<dbReference type="Proteomes" id="UP000247792">
    <property type="component" value="Unassembled WGS sequence"/>
</dbReference>
<evidence type="ECO:0000256" key="2">
    <source>
        <dbReference type="ARBA" id="ARBA00022679"/>
    </source>
</evidence>
<evidence type="ECO:0000256" key="4">
    <source>
        <dbReference type="ARBA" id="ARBA00025212"/>
    </source>
</evidence>
<comment type="function">
    <text evidence="4 5">Removes the 2'-phosphate from RNA via an intermediate in which the phosphate is ADP-ribosylated by NAD followed by a presumed transesterification to release the RNA and generate ADP-ribose 1''-2''-cyclic phosphate (APPR&gt;P). May function as an ADP-ribosylase.</text>
</comment>
<name>A0A318JED0_9BURK</name>